<dbReference type="GO" id="GO:1990904">
    <property type="term" value="C:ribonucleoprotein complex"/>
    <property type="evidence" value="ECO:0007669"/>
    <property type="project" value="UniProtKB-KW"/>
</dbReference>
<reference evidence="5 6" key="1">
    <citation type="submission" date="2017-03" db="EMBL/GenBank/DDBJ databases">
        <title>An alternative strategy for trypanosome survival in the mammalian bloodstream revealed through genome and transcriptome analysis of the ubiquitous bovine parasite Trypanosoma (Megatrypanum) theileri.</title>
        <authorList>
            <person name="Kelly S."/>
            <person name="Ivens A."/>
            <person name="Mott A."/>
            <person name="O'Neill E."/>
            <person name="Emms D."/>
            <person name="Macleod O."/>
            <person name="Voorheis P."/>
            <person name="Matthews J."/>
            <person name="Matthews K."/>
            <person name="Carrington M."/>
        </authorList>
    </citation>
    <scope>NUCLEOTIDE SEQUENCE [LARGE SCALE GENOMIC DNA]</scope>
    <source>
        <strain evidence="5">Edinburgh</strain>
    </source>
</reference>
<evidence type="ECO:0000313" key="6">
    <source>
        <dbReference type="Proteomes" id="UP000192257"/>
    </source>
</evidence>
<dbReference type="EMBL" id="NBCO01000029">
    <property type="protein sequence ID" value="ORC86364.1"/>
    <property type="molecule type" value="Genomic_DNA"/>
</dbReference>
<dbReference type="Pfam" id="PF00542">
    <property type="entry name" value="Ribosomal_L12"/>
    <property type="match status" value="1"/>
</dbReference>
<dbReference type="FunFam" id="3.30.1390.10:FF:000001">
    <property type="entry name" value="50S ribosomal protein L7/L12"/>
    <property type="match status" value="1"/>
</dbReference>
<feature type="domain" description="Large ribosomal subunit protein bL12 C-terminal" evidence="4">
    <location>
        <begin position="117"/>
        <end position="183"/>
    </location>
</feature>
<comment type="caution">
    <text evidence="5">The sequence shown here is derived from an EMBL/GenBank/DDBJ whole genome shotgun (WGS) entry which is preliminary data.</text>
</comment>
<accession>A0A1X0NNT1</accession>
<dbReference type="InterPro" id="IPR014719">
    <property type="entry name" value="Ribosomal_bL12_C/ClpS-like"/>
</dbReference>
<dbReference type="GO" id="GO:0003729">
    <property type="term" value="F:mRNA binding"/>
    <property type="evidence" value="ECO:0007669"/>
    <property type="project" value="TreeGrafter"/>
</dbReference>
<evidence type="ECO:0000313" key="5">
    <source>
        <dbReference type="EMBL" id="ORC86364.1"/>
    </source>
</evidence>
<protein>
    <submittedName>
        <fullName evidence="5">60S ribosomal protein</fullName>
    </submittedName>
</protein>
<dbReference type="Gene3D" id="3.30.1390.10">
    <property type="match status" value="1"/>
</dbReference>
<proteinExistence type="inferred from homology"/>
<dbReference type="STRING" id="67003.A0A1X0NNT1"/>
<dbReference type="GO" id="GO:0006412">
    <property type="term" value="P:translation"/>
    <property type="evidence" value="ECO:0007669"/>
    <property type="project" value="InterPro"/>
</dbReference>
<keyword evidence="3" id="KW-0687">Ribonucleoprotein</keyword>
<gene>
    <name evidence="5" type="ORF">TM35_000292460</name>
</gene>
<evidence type="ECO:0000256" key="3">
    <source>
        <dbReference type="ARBA" id="ARBA00023274"/>
    </source>
</evidence>
<organism evidence="5 6">
    <name type="scientific">Trypanosoma theileri</name>
    <dbReference type="NCBI Taxonomy" id="67003"/>
    <lineage>
        <taxon>Eukaryota</taxon>
        <taxon>Discoba</taxon>
        <taxon>Euglenozoa</taxon>
        <taxon>Kinetoplastea</taxon>
        <taxon>Metakinetoplastina</taxon>
        <taxon>Trypanosomatida</taxon>
        <taxon>Trypanosomatidae</taxon>
        <taxon>Trypanosoma</taxon>
    </lineage>
</organism>
<comment type="similarity">
    <text evidence="1">Belongs to the bacterial ribosomal protein bL12 family.</text>
</comment>
<evidence type="ECO:0000256" key="2">
    <source>
        <dbReference type="ARBA" id="ARBA00022980"/>
    </source>
</evidence>
<dbReference type="GO" id="GO:0005840">
    <property type="term" value="C:ribosome"/>
    <property type="evidence" value="ECO:0007669"/>
    <property type="project" value="UniProtKB-KW"/>
</dbReference>
<dbReference type="Proteomes" id="UP000192257">
    <property type="component" value="Unassembled WGS sequence"/>
</dbReference>
<dbReference type="AlphaFoldDB" id="A0A1X0NNT1"/>
<dbReference type="SUPFAM" id="SSF54736">
    <property type="entry name" value="ClpS-like"/>
    <property type="match status" value="1"/>
</dbReference>
<sequence length="184" mass="19704">MRRVIFSFPVHYRALVSVRSCATKASKDPKLDDLANAYSQLTLKELSELQRLIFKKLGHSDEFYEKALLRGLGGGGGGVMMAAPAAVAAAPGAAAAAAGGAEEAPKAEKKKVEKSTYDVKLAKFTPDIKVKLIKELRSVTNLSISDAKGAIEKCPGLVQTNMRKEDAEKLKALFEKLGATVELL</sequence>
<keyword evidence="2 5" id="KW-0689">Ribosomal protein</keyword>
<dbReference type="PANTHER" id="PTHR45987">
    <property type="entry name" value="39S RIBOSOMAL PROTEIN L12"/>
    <property type="match status" value="1"/>
</dbReference>
<dbReference type="GeneID" id="39988183"/>
<dbReference type="OrthoDB" id="250175at2759"/>
<dbReference type="InterPro" id="IPR000206">
    <property type="entry name" value="Ribosomal_bL12"/>
</dbReference>
<keyword evidence="6" id="KW-1185">Reference proteome</keyword>
<name>A0A1X0NNT1_9TRYP</name>
<evidence type="ECO:0000256" key="1">
    <source>
        <dbReference type="ARBA" id="ARBA00007197"/>
    </source>
</evidence>
<dbReference type="VEuPathDB" id="TriTrypDB:TM35_000292460"/>
<dbReference type="PANTHER" id="PTHR45987:SF2">
    <property type="entry name" value="60S RIBOSOMAL PROTEIN-LIKE"/>
    <property type="match status" value="1"/>
</dbReference>
<dbReference type="RefSeq" id="XP_028880430.1">
    <property type="nucleotide sequence ID" value="XM_029028403.1"/>
</dbReference>
<dbReference type="InterPro" id="IPR013823">
    <property type="entry name" value="Ribosomal_bL12_C"/>
</dbReference>
<dbReference type="GO" id="GO:0003735">
    <property type="term" value="F:structural constituent of ribosome"/>
    <property type="evidence" value="ECO:0007669"/>
    <property type="project" value="InterPro"/>
</dbReference>
<evidence type="ECO:0000259" key="4">
    <source>
        <dbReference type="Pfam" id="PF00542"/>
    </source>
</evidence>